<feature type="region of interest" description="Disordered" evidence="9">
    <location>
        <begin position="391"/>
        <end position="468"/>
    </location>
</feature>
<dbReference type="EMBL" id="GEEE01021430">
    <property type="protein sequence ID" value="JAP41795.1"/>
    <property type="molecule type" value="Transcribed_RNA"/>
</dbReference>
<evidence type="ECO:0000259" key="10">
    <source>
        <dbReference type="SMART" id="SM00509"/>
    </source>
</evidence>
<feature type="compositionally biased region" description="Polar residues" evidence="9">
    <location>
        <begin position="324"/>
        <end position="342"/>
    </location>
</feature>
<feature type="compositionally biased region" description="Polar residues" evidence="9">
    <location>
        <begin position="133"/>
        <end position="148"/>
    </location>
</feature>
<evidence type="ECO:0000256" key="7">
    <source>
        <dbReference type="ARBA" id="ARBA00023242"/>
    </source>
</evidence>
<dbReference type="SUPFAM" id="SSF47676">
    <property type="entry name" value="Conserved domain common to transcription factors TFIIS, elongin A, CRSP70"/>
    <property type="match status" value="1"/>
</dbReference>
<feature type="compositionally biased region" description="Basic residues" evidence="9">
    <location>
        <begin position="438"/>
        <end position="451"/>
    </location>
</feature>
<reference evidence="11" key="1">
    <citation type="submission" date="2016-01" db="EMBL/GenBank/DDBJ databases">
        <title>Reference transcriptome for the parasite Schistocephalus solidus: insights into the molecular evolution of parasitism.</title>
        <authorList>
            <person name="Hebert F.O."/>
            <person name="Grambauer S."/>
            <person name="Barber I."/>
            <person name="Landry C.R."/>
            <person name="Aubin-Horth N."/>
        </authorList>
    </citation>
    <scope>NUCLEOTIDE SEQUENCE</scope>
</reference>
<feature type="compositionally biased region" description="Polar residues" evidence="9">
    <location>
        <begin position="252"/>
        <end position="263"/>
    </location>
</feature>
<name>A0A0X3NQ61_SCHSO</name>
<evidence type="ECO:0000256" key="4">
    <source>
        <dbReference type="ARBA" id="ARBA00023015"/>
    </source>
</evidence>
<dbReference type="SMART" id="SM00509">
    <property type="entry name" value="TFS2N"/>
    <property type="match status" value="1"/>
</dbReference>
<dbReference type="InterPro" id="IPR017923">
    <property type="entry name" value="TFIIS_N"/>
</dbReference>
<feature type="compositionally biased region" description="Basic and acidic residues" evidence="9">
    <location>
        <begin position="452"/>
        <end position="462"/>
    </location>
</feature>
<keyword evidence="7" id="KW-0539">Nucleus</keyword>
<dbReference type="GO" id="GO:0003712">
    <property type="term" value="F:transcription coregulator activity"/>
    <property type="evidence" value="ECO:0007669"/>
    <property type="project" value="TreeGrafter"/>
</dbReference>
<organism evidence="11">
    <name type="scientific">Schistocephalus solidus</name>
    <name type="common">Tapeworm</name>
    <dbReference type="NCBI Taxonomy" id="70667"/>
    <lineage>
        <taxon>Eukaryota</taxon>
        <taxon>Metazoa</taxon>
        <taxon>Spiralia</taxon>
        <taxon>Lophotrochozoa</taxon>
        <taxon>Platyhelminthes</taxon>
        <taxon>Cestoda</taxon>
        <taxon>Eucestoda</taxon>
        <taxon>Diphyllobothriidea</taxon>
        <taxon>Diphyllobothriidae</taxon>
        <taxon>Schistocephalus</taxon>
    </lineage>
</organism>
<dbReference type="Gene3D" id="1.20.930.10">
    <property type="entry name" value="Conserved domain common to transcription factors TFIIS, elongin A, CRSP70"/>
    <property type="match status" value="1"/>
</dbReference>
<dbReference type="InterPro" id="IPR042376">
    <property type="entry name" value="MED26"/>
</dbReference>
<dbReference type="PANTHER" id="PTHR15201:SF1">
    <property type="entry name" value="MEDIATOR OF RNA POLYMERASE II TRANSCRIPTION SUBUNIT 26"/>
    <property type="match status" value="1"/>
</dbReference>
<protein>
    <recommendedName>
        <fullName evidence="3">Mediator of RNA polymerase II transcription subunit 26</fullName>
    </recommendedName>
    <alternativeName>
        <fullName evidence="8">Mediator complex subunit 26</fullName>
    </alternativeName>
</protein>
<dbReference type="InterPro" id="IPR003617">
    <property type="entry name" value="TFIIS/CRSP70_N_sub"/>
</dbReference>
<keyword evidence="5" id="KW-0010">Activator</keyword>
<dbReference type="Pfam" id="PF08711">
    <property type="entry name" value="Med26"/>
    <property type="match status" value="1"/>
</dbReference>
<sequence length="592" mass="65205">MSNNLQSIMIDLKNATDEHENVIDIKRICEAIDRLEVFPMSMVQLQETRIGQLLQAIRHKVELTLQKRIRAIIKAWQKLLLPGQAHTTIIPLQVENRPHSSVNLTEHLICSTSSPSGINNNIDSSVNNLDFNPAGQVTPSALRSSSLPHTAEERAGDTPDLSHTRSSYPPDRTPLTLSKHDRDVVNRMLREPIITPKTTIVPSCANKHVLSKANGSSHLVASPKLNGRTTSHAVARLHHTPARSSVGPPSDPSETMSHDTASQLHERRVPTTVTTHHRLAKVKSTAELIRAAEGCLDSVTVDRILSNRIAKESDEPPRIVPPTTVRSARQPKNVQHSTSVSQVNKSATVAAIGRSSTDVPTAKSEMMAKFLESTVIHHQQTEMKTRIPELPVSAGAGGSRVASTAPRSPLAHESDKLVSTPQPADLAYSGDDLDAIKRQHKDRKRHKHRGRHHDDAGGSDHASRHHRKRISTAVPPISNRMNEWPELPPLPSDVEMSAIVTAADDDISAPTSPELRDMSNVERLMSGSWVGVNSVLDGEQNPQPMTALYSVGLDEDNLVHVLPWVNLYDYQQTFFPSDSNELERLSKLPDPW</sequence>
<gene>
    <name evidence="11" type="primary">MED26</name>
    <name evidence="11" type="ORF">TR82543</name>
</gene>
<evidence type="ECO:0000256" key="8">
    <source>
        <dbReference type="ARBA" id="ARBA00031968"/>
    </source>
</evidence>
<feature type="region of interest" description="Disordered" evidence="9">
    <location>
        <begin position="314"/>
        <end position="342"/>
    </location>
</feature>
<feature type="region of interest" description="Disordered" evidence="9">
    <location>
        <begin position="133"/>
        <end position="177"/>
    </location>
</feature>
<comment type="subcellular location">
    <subcellularLocation>
        <location evidence="1">Nucleus</location>
    </subcellularLocation>
</comment>
<dbReference type="GO" id="GO:0070847">
    <property type="term" value="C:core mediator complex"/>
    <property type="evidence" value="ECO:0007669"/>
    <property type="project" value="TreeGrafter"/>
</dbReference>
<evidence type="ECO:0000256" key="9">
    <source>
        <dbReference type="SAM" id="MobiDB-lite"/>
    </source>
</evidence>
<evidence type="ECO:0000256" key="2">
    <source>
        <dbReference type="ARBA" id="ARBA00009681"/>
    </source>
</evidence>
<dbReference type="GO" id="GO:0010628">
    <property type="term" value="P:positive regulation of gene expression"/>
    <property type="evidence" value="ECO:0007669"/>
    <property type="project" value="TreeGrafter"/>
</dbReference>
<proteinExistence type="inferred from homology"/>
<evidence type="ECO:0000313" key="11">
    <source>
        <dbReference type="EMBL" id="JAP41795.1"/>
    </source>
</evidence>
<keyword evidence="4" id="KW-0805">Transcription regulation</keyword>
<dbReference type="InterPro" id="IPR035441">
    <property type="entry name" value="TFIIS/LEDGF_dom_sf"/>
</dbReference>
<dbReference type="AlphaFoldDB" id="A0A0X3NQ61"/>
<evidence type="ECO:0000256" key="3">
    <source>
        <dbReference type="ARBA" id="ARBA00019686"/>
    </source>
</evidence>
<evidence type="ECO:0000256" key="6">
    <source>
        <dbReference type="ARBA" id="ARBA00023163"/>
    </source>
</evidence>
<accession>A0A0X3NQ61</accession>
<evidence type="ECO:0000256" key="5">
    <source>
        <dbReference type="ARBA" id="ARBA00023159"/>
    </source>
</evidence>
<feature type="compositionally biased region" description="Basic and acidic residues" evidence="9">
    <location>
        <begin position="150"/>
        <end position="163"/>
    </location>
</feature>
<feature type="region of interest" description="Disordered" evidence="9">
    <location>
        <begin position="238"/>
        <end position="274"/>
    </location>
</feature>
<feature type="domain" description="Transcription elongation factor TFIIS/CRSP70 N-terminal sub-type" evidence="10">
    <location>
        <begin position="5"/>
        <end position="82"/>
    </location>
</feature>
<keyword evidence="6" id="KW-0804">Transcription</keyword>
<comment type="similarity">
    <text evidence="2">Belongs to the Mediator complex subunit 26 family.</text>
</comment>
<dbReference type="GO" id="GO:0016592">
    <property type="term" value="C:mediator complex"/>
    <property type="evidence" value="ECO:0007669"/>
    <property type="project" value="InterPro"/>
</dbReference>
<evidence type="ECO:0000256" key="1">
    <source>
        <dbReference type="ARBA" id="ARBA00004123"/>
    </source>
</evidence>
<dbReference type="GO" id="GO:0006357">
    <property type="term" value="P:regulation of transcription by RNA polymerase II"/>
    <property type="evidence" value="ECO:0007669"/>
    <property type="project" value="InterPro"/>
</dbReference>
<dbReference type="PANTHER" id="PTHR15201">
    <property type="entry name" value="CRSP70"/>
    <property type="match status" value="1"/>
</dbReference>